<evidence type="ECO:0000256" key="3">
    <source>
        <dbReference type="ARBA" id="ARBA00022737"/>
    </source>
</evidence>
<accession>A0A3M6UB94</accession>
<comment type="caution">
    <text evidence="6">Lacks conserved residue(s) required for the propagation of feature annotation.</text>
</comment>
<dbReference type="Pfam" id="PF00008">
    <property type="entry name" value="EGF"/>
    <property type="match status" value="1"/>
</dbReference>
<keyword evidence="5" id="KW-0325">Glycoprotein</keyword>
<keyword evidence="2" id="KW-0732">Signal</keyword>
<sequence length="191" mass="21809">ENFIALFDKNIPLVFLTPGIKSSEEGWRPLRQTFKQRQFSKEEFYYLNVTRVGMFTSNDMFDCTFECVRNTLCLSINMAASRGADGKLWCELLSSDKSRADAENYSQNMSSHHLFIRSPCSSSPCQNGGTCIPNYDFNSYDCLCAQGFVGEYCQKGLMLVNWSPSVWTPNQSPFSVTWEILDVEMEDGRRS</sequence>
<dbReference type="Gene3D" id="2.10.25.10">
    <property type="entry name" value="Laminin"/>
    <property type="match status" value="1"/>
</dbReference>
<dbReference type="PROSITE" id="PS01186">
    <property type="entry name" value="EGF_2"/>
    <property type="match status" value="1"/>
</dbReference>
<name>A0A3M6UB94_POCDA</name>
<dbReference type="EMBL" id="RCHS01001877">
    <property type="protein sequence ID" value="RMX50943.1"/>
    <property type="molecule type" value="Genomic_DNA"/>
</dbReference>
<dbReference type="Proteomes" id="UP000275408">
    <property type="component" value="Unassembled WGS sequence"/>
</dbReference>
<keyword evidence="3" id="KW-0677">Repeat</keyword>
<dbReference type="SMART" id="SM00181">
    <property type="entry name" value="EGF"/>
    <property type="match status" value="1"/>
</dbReference>
<protein>
    <recommendedName>
        <fullName evidence="7">EGF-like domain-containing protein</fullName>
    </recommendedName>
</protein>
<feature type="disulfide bond" evidence="6">
    <location>
        <begin position="144"/>
        <end position="153"/>
    </location>
</feature>
<organism evidence="8 9">
    <name type="scientific">Pocillopora damicornis</name>
    <name type="common">Cauliflower coral</name>
    <name type="synonym">Millepora damicornis</name>
    <dbReference type="NCBI Taxonomy" id="46731"/>
    <lineage>
        <taxon>Eukaryota</taxon>
        <taxon>Metazoa</taxon>
        <taxon>Cnidaria</taxon>
        <taxon>Anthozoa</taxon>
        <taxon>Hexacorallia</taxon>
        <taxon>Scleractinia</taxon>
        <taxon>Astrocoeniina</taxon>
        <taxon>Pocilloporidae</taxon>
        <taxon>Pocillopora</taxon>
    </lineage>
</organism>
<dbReference type="AlphaFoldDB" id="A0A3M6UB94"/>
<keyword evidence="9" id="KW-1185">Reference proteome</keyword>
<proteinExistence type="predicted"/>
<evidence type="ECO:0000313" key="8">
    <source>
        <dbReference type="EMBL" id="RMX50943.1"/>
    </source>
</evidence>
<evidence type="ECO:0000313" key="9">
    <source>
        <dbReference type="Proteomes" id="UP000275408"/>
    </source>
</evidence>
<evidence type="ECO:0000256" key="6">
    <source>
        <dbReference type="PROSITE-ProRule" id="PRU00076"/>
    </source>
</evidence>
<feature type="disulfide bond" evidence="6">
    <location>
        <begin position="125"/>
        <end position="142"/>
    </location>
</feature>
<dbReference type="PROSITE" id="PS50026">
    <property type="entry name" value="EGF_3"/>
    <property type="match status" value="1"/>
</dbReference>
<evidence type="ECO:0000256" key="2">
    <source>
        <dbReference type="ARBA" id="ARBA00022729"/>
    </source>
</evidence>
<reference evidence="8 9" key="1">
    <citation type="journal article" date="2018" name="Sci. Rep.">
        <title>Comparative analysis of the Pocillopora damicornis genome highlights role of immune system in coral evolution.</title>
        <authorList>
            <person name="Cunning R."/>
            <person name="Bay R.A."/>
            <person name="Gillette P."/>
            <person name="Baker A.C."/>
            <person name="Traylor-Knowles N."/>
        </authorList>
    </citation>
    <scope>NUCLEOTIDE SEQUENCE [LARGE SCALE GENOMIC DNA]</scope>
    <source>
        <strain evidence="8">RSMAS</strain>
        <tissue evidence="8">Whole animal</tissue>
    </source>
</reference>
<dbReference type="FunFam" id="2.10.25.10:FF:000255">
    <property type="entry name" value="Sushi, nidogen and EGF-like domains 1"/>
    <property type="match status" value="1"/>
</dbReference>
<dbReference type="SUPFAM" id="SSF57196">
    <property type="entry name" value="EGF/Laminin"/>
    <property type="match status" value="1"/>
</dbReference>
<keyword evidence="4 6" id="KW-1015">Disulfide bond</keyword>
<keyword evidence="1 6" id="KW-0245">EGF-like domain</keyword>
<dbReference type="InterPro" id="IPR000742">
    <property type="entry name" value="EGF"/>
</dbReference>
<feature type="non-terminal residue" evidence="8">
    <location>
        <position position="1"/>
    </location>
</feature>
<dbReference type="CDD" id="cd00054">
    <property type="entry name" value="EGF_CA"/>
    <property type="match status" value="1"/>
</dbReference>
<gene>
    <name evidence="8" type="ORF">pdam_00015430</name>
</gene>
<evidence type="ECO:0000256" key="1">
    <source>
        <dbReference type="ARBA" id="ARBA00022536"/>
    </source>
</evidence>
<evidence type="ECO:0000256" key="5">
    <source>
        <dbReference type="ARBA" id="ARBA00023180"/>
    </source>
</evidence>
<dbReference type="PROSITE" id="PS00022">
    <property type="entry name" value="EGF_1"/>
    <property type="match status" value="1"/>
</dbReference>
<feature type="domain" description="EGF-like" evidence="7">
    <location>
        <begin position="116"/>
        <end position="154"/>
    </location>
</feature>
<evidence type="ECO:0000259" key="7">
    <source>
        <dbReference type="PROSITE" id="PS50026"/>
    </source>
</evidence>
<evidence type="ECO:0000256" key="4">
    <source>
        <dbReference type="ARBA" id="ARBA00023157"/>
    </source>
</evidence>
<comment type="caution">
    <text evidence="8">The sequence shown here is derived from an EMBL/GenBank/DDBJ whole genome shotgun (WGS) entry which is preliminary data.</text>
</comment>
<dbReference type="OrthoDB" id="5946752at2759"/>